<keyword evidence="3" id="KW-1185">Reference proteome</keyword>
<dbReference type="SUPFAM" id="SSF58113">
    <property type="entry name" value="Apolipoprotein A-I"/>
    <property type="match status" value="1"/>
</dbReference>
<reference evidence="2 3" key="1">
    <citation type="submission" date="2024-02" db="EMBL/GenBank/DDBJ databases">
        <authorList>
            <person name="Chen Y."/>
            <person name="Shah S."/>
            <person name="Dougan E. K."/>
            <person name="Thang M."/>
            <person name="Chan C."/>
        </authorList>
    </citation>
    <scope>NUCLEOTIDE SEQUENCE [LARGE SCALE GENOMIC DNA]</scope>
</reference>
<dbReference type="EMBL" id="CAXAMM010007510">
    <property type="protein sequence ID" value="CAK9014518.1"/>
    <property type="molecule type" value="Genomic_DNA"/>
</dbReference>
<dbReference type="PANTHER" id="PTHR47372:SF11">
    <property type="entry name" value="RE19971P"/>
    <property type="match status" value="1"/>
</dbReference>
<feature type="region of interest" description="Disordered" evidence="1">
    <location>
        <begin position="211"/>
        <end position="242"/>
    </location>
</feature>
<dbReference type="Gene3D" id="1.20.5.1230">
    <property type="entry name" value="Apolipoprotein A-I"/>
    <property type="match status" value="1"/>
</dbReference>
<feature type="compositionally biased region" description="Polar residues" evidence="1">
    <location>
        <begin position="84"/>
        <end position="119"/>
    </location>
</feature>
<feature type="region of interest" description="Disordered" evidence="1">
    <location>
        <begin position="1"/>
        <end position="119"/>
    </location>
</feature>
<proteinExistence type="predicted"/>
<evidence type="ECO:0000313" key="2">
    <source>
        <dbReference type="EMBL" id="CAK9014518.1"/>
    </source>
</evidence>
<gene>
    <name evidence="2" type="ORF">SCF082_LOCUS12362</name>
</gene>
<organism evidence="2 3">
    <name type="scientific">Durusdinium trenchii</name>
    <dbReference type="NCBI Taxonomy" id="1381693"/>
    <lineage>
        <taxon>Eukaryota</taxon>
        <taxon>Sar</taxon>
        <taxon>Alveolata</taxon>
        <taxon>Dinophyceae</taxon>
        <taxon>Suessiales</taxon>
        <taxon>Symbiodiniaceae</taxon>
        <taxon>Durusdinium</taxon>
    </lineage>
</organism>
<comment type="caution">
    <text evidence="2">The sequence shown here is derived from an EMBL/GenBank/DDBJ whole genome shotgun (WGS) entry which is preliminary data.</text>
</comment>
<evidence type="ECO:0000256" key="1">
    <source>
        <dbReference type="SAM" id="MobiDB-lite"/>
    </source>
</evidence>
<feature type="compositionally biased region" description="Polar residues" evidence="1">
    <location>
        <begin position="1"/>
        <end position="32"/>
    </location>
</feature>
<accession>A0ABP0JJD7</accession>
<evidence type="ECO:0000313" key="3">
    <source>
        <dbReference type="Proteomes" id="UP001642464"/>
    </source>
</evidence>
<dbReference type="PANTHER" id="PTHR47372">
    <property type="entry name" value="DAUER UP-REGULATED-RELATED"/>
    <property type="match status" value="1"/>
</dbReference>
<protein>
    <submittedName>
        <fullName evidence="2">Uncharacterized protein ECU03_1610</fullName>
    </submittedName>
</protein>
<name>A0ABP0JJD7_9DINO</name>
<dbReference type="Proteomes" id="UP001642464">
    <property type="component" value="Unassembled WGS sequence"/>
</dbReference>
<sequence length="296" mass="30460">MESGKETASSAIESGKETVSSTMESGRETASNAMEFAKETASSAMESGKETASNAIESGKGTVSSAMEPGKEAASNDVEFAKETASSAMESAKETTSNAAETVSETATDSVESGKETASSAMESAKETASNAAETVKDAATSAIESVQQTASQCNANANANQTPLTGRGGRRGAGYGQWDIRPKVCGDHEGRLRARAELGPRCAEKEGVAPVRGQHNGGVSGIGCLSGRRPSGPGGRREEAQVSGPVSRLLVVGNPASILTVKWNGVNRIDSEIGPDGARKVAEQLENNETLEMLE</sequence>
<feature type="compositionally biased region" description="Polar residues" evidence="1">
    <location>
        <begin position="40"/>
        <end position="65"/>
    </location>
</feature>